<protein>
    <submittedName>
        <fullName evidence="3">Uncharacterized protein</fullName>
    </submittedName>
</protein>
<evidence type="ECO:0000256" key="1">
    <source>
        <dbReference type="SAM" id="Coils"/>
    </source>
</evidence>
<dbReference type="Proteomes" id="UP000758155">
    <property type="component" value="Unassembled WGS sequence"/>
</dbReference>
<dbReference type="OrthoDB" id="10468797at2759"/>
<evidence type="ECO:0000256" key="2">
    <source>
        <dbReference type="SAM" id="MobiDB-lite"/>
    </source>
</evidence>
<dbReference type="EMBL" id="SWKV01000107">
    <property type="protein sequence ID" value="KAF3032217.1"/>
    <property type="molecule type" value="Genomic_DNA"/>
</dbReference>
<feature type="coiled-coil region" evidence="1">
    <location>
        <begin position="152"/>
        <end position="186"/>
    </location>
</feature>
<evidence type="ECO:0000313" key="4">
    <source>
        <dbReference type="Proteomes" id="UP000758155"/>
    </source>
</evidence>
<keyword evidence="4" id="KW-1185">Reference proteome</keyword>
<evidence type="ECO:0000313" key="3">
    <source>
        <dbReference type="EMBL" id="KAF3032217.1"/>
    </source>
</evidence>
<comment type="caution">
    <text evidence="3">The sequence shown here is derived from an EMBL/GenBank/DDBJ whole genome shotgun (WGS) entry which is preliminary data.</text>
</comment>
<sequence>MAKRKVNHAQEAARSEQQKLLDSGYGSEDSQRPTAKRPALFTTAEKAALEDPEPPAAPKLAVKVSLQGHSSWFSDPRSTPWVEATSSPEFQGQKSESPSLNHGEHRATAPPPNRSFKRHRVAPVDIFKGVQKPRKAYPNHTDYIDDLLMEHVSELRYNVTAVEEENAALKERIAVLEEKTAVLEAEDVEYYDTIDEAEEEELV</sequence>
<organism evidence="3 4">
    <name type="scientific">Didymella heteroderae</name>
    <dbReference type="NCBI Taxonomy" id="1769908"/>
    <lineage>
        <taxon>Eukaryota</taxon>
        <taxon>Fungi</taxon>
        <taxon>Dikarya</taxon>
        <taxon>Ascomycota</taxon>
        <taxon>Pezizomycotina</taxon>
        <taxon>Dothideomycetes</taxon>
        <taxon>Pleosporomycetidae</taxon>
        <taxon>Pleosporales</taxon>
        <taxon>Pleosporineae</taxon>
        <taxon>Didymellaceae</taxon>
        <taxon>Didymella</taxon>
    </lineage>
</organism>
<dbReference type="AlphaFoldDB" id="A0A9P4WH45"/>
<accession>A0A9P4WH45</accession>
<gene>
    <name evidence="3" type="ORF">E8E12_002708</name>
</gene>
<name>A0A9P4WH45_9PLEO</name>
<feature type="region of interest" description="Disordered" evidence="2">
    <location>
        <begin position="1"/>
        <end position="120"/>
    </location>
</feature>
<reference evidence="3" key="1">
    <citation type="submission" date="2019-04" db="EMBL/GenBank/DDBJ databases">
        <title>Sequencing of skin fungus with MAO and IRED activity.</title>
        <authorList>
            <person name="Marsaioli A.J."/>
            <person name="Bonatto J.M.C."/>
            <person name="Reis Junior O."/>
        </authorList>
    </citation>
    <scope>NUCLEOTIDE SEQUENCE</scope>
    <source>
        <strain evidence="3">28M1</strain>
    </source>
</reference>
<proteinExistence type="predicted"/>
<keyword evidence="1" id="KW-0175">Coiled coil</keyword>
<feature type="compositionally biased region" description="Polar residues" evidence="2">
    <location>
        <begin position="67"/>
        <end position="77"/>
    </location>
</feature>
<feature type="compositionally biased region" description="Polar residues" evidence="2">
    <location>
        <begin position="84"/>
        <end position="100"/>
    </location>
</feature>